<protein>
    <submittedName>
        <fullName evidence="3">DEBR0S2_11782g1_1</fullName>
    </submittedName>
</protein>
<evidence type="ECO:0000256" key="2">
    <source>
        <dbReference type="SAM" id="Phobius"/>
    </source>
</evidence>
<feature type="transmembrane region" description="Helical" evidence="2">
    <location>
        <begin position="127"/>
        <end position="147"/>
    </location>
</feature>
<accession>A0A7D9CXI8</accession>
<dbReference type="EMBL" id="CABFWN010000002">
    <property type="protein sequence ID" value="VUG17613.1"/>
    <property type="molecule type" value="Genomic_DNA"/>
</dbReference>
<gene>
    <name evidence="3" type="ORF">DEBR0S2_11782G</name>
</gene>
<keyword evidence="2" id="KW-1133">Transmembrane helix</keyword>
<proteinExistence type="predicted"/>
<keyword evidence="2" id="KW-0812">Transmembrane</keyword>
<feature type="region of interest" description="Disordered" evidence="1">
    <location>
        <begin position="35"/>
        <end position="79"/>
    </location>
</feature>
<sequence>MSISRFLLRQRSVCCVSRIINMSCYPQRQSMPLNRRYLSEEKGTNGKGTKRKEEKQVNKTKPDKNATDKKQKIPPSFKDAKPFIKSENLRTTRRPSADEQKKILASIEESVRKGDYKKSPFALWKKLGIIFGSTALFLAGFVVYQTFQGKPAFFPLWFSKIVPLSRASGVENIQLEKLRDATKQTLLLKLSMNTQVRLMLGLPLQLGDFERFDVKIEYKNYTMEGYQIDCTRSWLHPKVSRRKREIVSIPENFNGIFEPMRADSAPDYDPIDEQYSNQRDYSILLEGRIPVLDSDTSNADKGTGSITFRGLIDFDHTKTIKLTNVIVSYKEKGSPKITKLW</sequence>
<keyword evidence="4" id="KW-1185">Reference proteome</keyword>
<evidence type="ECO:0000313" key="3">
    <source>
        <dbReference type="EMBL" id="VUG17613.1"/>
    </source>
</evidence>
<dbReference type="AlphaFoldDB" id="A0A7D9CXI8"/>
<dbReference type="Proteomes" id="UP000478008">
    <property type="component" value="Unassembled WGS sequence"/>
</dbReference>
<reference evidence="3 4" key="1">
    <citation type="submission" date="2019-07" db="EMBL/GenBank/DDBJ databases">
        <authorList>
            <person name="Friedrich A."/>
            <person name="Schacherer J."/>
        </authorList>
    </citation>
    <scope>NUCLEOTIDE SEQUENCE [LARGE SCALE GENOMIC DNA]</scope>
</reference>
<name>A0A7D9CXI8_DEKBR</name>
<keyword evidence="2" id="KW-0472">Membrane</keyword>
<feature type="compositionally biased region" description="Basic and acidic residues" evidence="1">
    <location>
        <begin position="51"/>
        <end position="71"/>
    </location>
</feature>
<organism evidence="3 4">
    <name type="scientific">Dekkera bruxellensis</name>
    <name type="common">Brettanomyces custersii</name>
    <dbReference type="NCBI Taxonomy" id="5007"/>
    <lineage>
        <taxon>Eukaryota</taxon>
        <taxon>Fungi</taxon>
        <taxon>Dikarya</taxon>
        <taxon>Ascomycota</taxon>
        <taxon>Saccharomycotina</taxon>
        <taxon>Pichiomycetes</taxon>
        <taxon>Pichiales</taxon>
        <taxon>Pichiaceae</taxon>
        <taxon>Brettanomyces</taxon>
    </lineage>
</organism>
<evidence type="ECO:0000313" key="4">
    <source>
        <dbReference type="Proteomes" id="UP000478008"/>
    </source>
</evidence>
<evidence type="ECO:0000256" key="1">
    <source>
        <dbReference type="SAM" id="MobiDB-lite"/>
    </source>
</evidence>